<protein>
    <recommendedName>
        <fullName evidence="12 14">Protein-S-isoprenylcysteine O-methyltransferase</fullName>
        <ecNumber evidence="4 14">2.1.1.100</ecNumber>
    </recommendedName>
</protein>
<dbReference type="PRINTS" id="PR00401">
    <property type="entry name" value="SH2DOMAIN"/>
</dbReference>
<keyword evidence="14" id="KW-0256">Endoplasmic reticulum</keyword>
<evidence type="ECO:0000256" key="13">
    <source>
        <dbReference type="PROSITE-ProRule" id="PRU00191"/>
    </source>
</evidence>
<evidence type="ECO:0000259" key="16">
    <source>
        <dbReference type="PROSITE" id="PS50001"/>
    </source>
</evidence>
<sequence>MFEQPQHSSSLTPSLSDNSISGMTNNSMLNSQTLEEYCWYWGAASKEEISAAMENQQNGTFAVRDASTKGQYTLTLRIDGTNKLIKILVENGRCGFTQDSMDFDSMASLVQFYQTCSLRDFNEKLDTCLLYPLNSPQSLTCQNSMKSDSTIDPSYRVSLLKCTFEAIHAEYDRVSRRYDQLFNQQLALNEEYNRKQRTESAYADVLKIFERKIAELKTTISGEKDLNDRDRESLTINIELQEERMEEIGKAQNLMRAAIQNIGLSLQKINEELGRLKPLLLKLHKKCEKYRDKLLEMSKQKVTHAQLDRVVQSVSLALDSEPSTLSTFLLRISLPMSNWCCECWLWHQATKDESIALIRSLMNDFDNSNASTDGIFLIRPSSSRIGFYALEISKDGNVHSCLIEYRDPRTTIDHSGGYGFAQTQMLFASLMDFVRYYSAVPLKEHNSVLDTPLITPALSQLKQRKEKNNSNTSNTDHQRDKAKLKRIEAIDDATELSTSRDDERSKEKILDTLLSFCGCANLLKIGMMQLVEINRGSARFKQLNYCLNDIRVRVSLFAYLLPNCFIPIFERYNSNIFISFILIAILGFICVVLIKTSRQRWMYSSQAFLLGTVNAWAIKFSVDAFEKGRTDVITFCLYVILFGLFHFSEFLMTAYSNPDSLRPDSFLLNHSWAYWTAAMCSWIEFWTRLWILPTFYSPFVSLAGLILCILGEIFRKLAMCHASVGFTHQISFRRSRNHSLCTDGVYAIIFLGYVGWMMWSIGTQLVLCNPICVISYAIVSYRFFEERIYEEERYLIEFFAERYIAYQRFVPTGIPGISGYEPTH</sequence>
<evidence type="ECO:0000313" key="18">
    <source>
        <dbReference type="Proteomes" id="UP000580250"/>
    </source>
</evidence>
<dbReference type="Gene3D" id="1.10.287.1490">
    <property type="match status" value="1"/>
</dbReference>
<evidence type="ECO:0000256" key="5">
    <source>
        <dbReference type="ARBA" id="ARBA00022603"/>
    </source>
</evidence>
<organism evidence="17 18">
    <name type="scientific">Meloidogyne enterolobii</name>
    <name type="common">Root-knot nematode worm</name>
    <name type="synonym">Meloidogyne mayaguensis</name>
    <dbReference type="NCBI Taxonomy" id="390850"/>
    <lineage>
        <taxon>Eukaryota</taxon>
        <taxon>Metazoa</taxon>
        <taxon>Ecdysozoa</taxon>
        <taxon>Nematoda</taxon>
        <taxon>Chromadorea</taxon>
        <taxon>Rhabditida</taxon>
        <taxon>Tylenchina</taxon>
        <taxon>Tylenchomorpha</taxon>
        <taxon>Tylenchoidea</taxon>
        <taxon>Meloidogynidae</taxon>
        <taxon>Meloidogyninae</taxon>
        <taxon>Meloidogyne</taxon>
    </lineage>
</organism>
<proteinExistence type="inferred from homology"/>
<dbReference type="OrthoDB" id="422086at2759"/>
<evidence type="ECO:0000256" key="11">
    <source>
        <dbReference type="ARBA" id="ARBA00023572"/>
    </source>
</evidence>
<evidence type="ECO:0000256" key="1">
    <source>
        <dbReference type="ARBA" id="ARBA00001450"/>
    </source>
</evidence>
<dbReference type="Gene3D" id="3.30.505.10">
    <property type="entry name" value="SH2 domain"/>
    <property type="match status" value="2"/>
</dbReference>
<dbReference type="AlphaFoldDB" id="A0A6V7VIE9"/>
<dbReference type="EC" id="2.1.1.100" evidence="4 14"/>
<feature type="transmembrane region" description="Helical" evidence="14">
    <location>
        <begin position="575"/>
        <end position="594"/>
    </location>
</feature>
<feature type="transmembrane region" description="Helical" evidence="14">
    <location>
        <begin position="695"/>
        <end position="714"/>
    </location>
</feature>
<comment type="caution">
    <text evidence="17">The sequence shown here is derived from an EMBL/GenBank/DDBJ whole genome shotgun (WGS) entry which is preliminary data.</text>
</comment>
<evidence type="ECO:0000256" key="12">
    <source>
        <dbReference type="ARBA" id="ARBA00023656"/>
    </source>
</evidence>
<feature type="region of interest" description="Disordered" evidence="15">
    <location>
        <begin position="461"/>
        <end position="481"/>
    </location>
</feature>
<keyword evidence="13" id="KW-0727">SH2 domain</keyword>
<dbReference type="GO" id="GO:0004671">
    <property type="term" value="F:protein C-terminal S-isoprenylcysteine carboxyl O-methyltransferase activity"/>
    <property type="evidence" value="ECO:0007669"/>
    <property type="project" value="UniProtKB-EC"/>
</dbReference>
<keyword evidence="8 14" id="KW-0812">Transmembrane</keyword>
<dbReference type="InterPro" id="IPR025770">
    <property type="entry name" value="PPMT_MeTrfase"/>
</dbReference>
<dbReference type="PROSITE" id="PS51564">
    <property type="entry name" value="SAM_ICMT"/>
    <property type="match status" value="1"/>
</dbReference>
<dbReference type="InterPro" id="IPR007269">
    <property type="entry name" value="ICMT_MeTrfase"/>
</dbReference>
<evidence type="ECO:0000256" key="9">
    <source>
        <dbReference type="ARBA" id="ARBA00022989"/>
    </source>
</evidence>
<comment type="function">
    <text evidence="11">Catalyzes the post-translational methylation of isoprenylated C-terminal cysteine residues.</text>
</comment>
<feature type="transmembrane region" description="Helical" evidence="14">
    <location>
        <begin position="632"/>
        <end position="651"/>
    </location>
</feature>
<feature type="domain" description="SH2" evidence="16">
    <location>
        <begin position="344"/>
        <end position="453"/>
    </location>
</feature>
<reference evidence="17 18" key="1">
    <citation type="submission" date="2020-08" db="EMBL/GenBank/DDBJ databases">
        <authorList>
            <person name="Koutsovoulos G."/>
            <person name="Danchin GJ E."/>
        </authorList>
    </citation>
    <scope>NUCLEOTIDE SEQUENCE [LARGE SCALE GENOMIC DNA]</scope>
</reference>
<comment type="subcellular location">
    <subcellularLocation>
        <location evidence="14">Endoplasmic reticulum membrane</location>
        <topology evidence="14">Multi-pass membrane protein</topology>
    </subcellularLocation>
    <subcellularLocation>
        <location evidence="2">Membrane</location>
        <topology evidence="2">Multi-pass membrane protein</topology>
    </subcellularLocation>
</comment>
<feature type="domain" description="SH2" evidence="16">
    <location>
        <begin position="39"/>
        <end position="133"/>
    </location>
</feature>
<evidence type="ECO:0000256" key="4">
    <source>
        <dbReference type="ARBA" id="ARBA00012151"/>
    </source>
</evidence>
<dbReference type="SMART" id="SM00252">
    <property type="entry name" value="SH2"/>
    <property type="match status" value="2"/>
</dbReference>
<evidence type="ECO:0000313" key="17">
    <source>
        <dbReference type="EMBL" id="CAD2174623.1"/>
    </source>
</evidence>
<dbReference type="Gene3D" id="1.20.120.1630">
    <property type="match status" value="1"/>
</dbReference>
<feature type="transmembrane region" description="Helical" evidence="14">
    <location>
        <begin position="764"/>
        <end position="784"/>
    </location>
</feature>
<dbReference type="SUPFAM" id="SSF55550">
    <property type="entry name" value="SH2 domain"/>
    <property type="match status" value="2"/>
</dbReference>
<dbReference type="GO" id="GO:0005789">
    <property type="term" value="C:endoplasmic reticulum membrane"/>
    <property type="evidence" value="ECO:0007669"/>
    <property type="project" value="UniProtKB-SubCell"/>
</dbReference>
<dbReference type="Pfam" id="PF04140">
    <property type="entry name" value="ICMT"/>
    <property type="match status" value="1"/>
</dbReference>
<evidence type="ECO:0000256" key="14">
    <source>
        <dbReference type="RuleBase" id="RU362022"/>
    </source>
</evidence>
<dbReference type="Pfam" id="PF16454">
    <property type="entry name" value="PI3K_P85_iSH2"/>
    <property type="match status" value="1"/>
</dbReference>
<dbReference type="InterPro" id="IPR032498">
    <property type="entry name" value="PI3K_P85_iSH2"/>
</dbReference>
<name>A0A6V7VIE9_MELEN</name>
<dbReference type="PANTHER" id="PTHR12714:SF9">
    <property type="entry name" value="PROTEIN-S-ISOPRENYLCYSTEINE O-METHYLTRANSFERASE"/>
    <property type="match status" value="1"/>
</dbReference>
<evidence type="ECO:0000256" key="6">
    <source>
        <dbReference type="ARBA" id="ARBA00022679"/>
    </source>
</evidence>
<dbReference type="Pfam" id="PF19540">
    <property type="entry name" value="DUF6064"/>
    <property type="match status" value="1"/>
</dbReference>
<keyword evidence="10 14" id="KW-0472">Membrane</keyword>
<comment type="catalytic activity">
    <reaction evidence="1 14">
        <text>[protein]-C-terminal S-[(2E,6E)-farnesyl]-L-cysteine + S-adenosyl-L-methionine = [protein]-C-terminal S-[(2E,6E)-farnesyl]-L-cysteine methyl ester + S-adenosyl-L-homocysteine</text>
        <dbReference type="Rhea" id="RHEA:21672"/>
        <dbReference type="Rhea" id="RHEA-COMP:12125"/>
        <dbReference type="Rhea" id="RHEA-COMP:12126"/>
        <dbReference type="ChEBI" id="CHEBI:57856"/>
        <dbReference type="ChEBI" id="CHEBI:59789"/>
        <dbReference type="ChEBI" id="CHEBI:90510"/>
        <dbReference type="ChEBI" id="CHEBI:90511"/>
        <dbReference type="EC" id="2.1.1.100"/>
    </reaction>
</comment>
<dbReference type="Pfam" id="PF00017">
    <property type="entry name" value="SH2"/>
    <property type="match status" value="2"/>
</dbReference>
<dbReference type="InterPro" id="IPR000980">
    <property type="entry name" value="SH2"/>
</dbReference>
<dbReference type="PANTHER" id="PTHR12714">
    <property type="entry name" value="PROTEIN-S ISOPRENYLCYSTEINE O-METHYLTRANSFERASE"/>
    <property type="match status" value="1"/>
</dbReference>
<keyword evidence="7 14" id="KW-0949">S-adenosyl-L-methionine</keyword>
<evidence type="ECO:0000256" key="2">
    <source>
        <dbReference type="ARBA" id="ARBA00004141"/>
    </source>
</evidence>
<evidence type="ECO:0000256" key="15">
    <source>
        <dbReference type="SAM" id="MobiDB-lite"/>
    </source>
</evidence>
<evidence type="ECO:0000256" key="3">
    <source>
        <dbReference type="ARBA" id="ARBA00009140"/>
    </source>
</evidence>
<dbReference type="EMBL" id="CAJEWN010000239">
    <property type="protein sequence ID" value="CAD2174623.1"/>
    <property type="molecule type" value="Genomic_DNA"/>
</dbReference>
<evidence type="ECO:0000256" key="7">
    <source>
        <dbReference type="ARBA" id="ARBA00022691"/>
    </source>
</evidence>
<comment type="similarity">
    <text evidence="3 14">Belongs to the class VI-like SAM-binding methyltransferase superfamily. Isoprenylcysteine carboxyl methyltransferase family.</text>
</comment>
<dbReference type="InterPro" id="IPR045708">
    <property type="entry name" value="DUF6064"/>
</dbReference>
<feature type="transmembrane region" description="Helical" evidence="14">
    <location>
        <begin position="740"/>
        <end position="758"/>
    </location>
</feature>
<dbReference type="InterPro" id="IPR036860">
    <property type="entry name" value="SH2_dom_sf"/>
</dbReference>
<dbReference type="PROSITE" id="PS50001">
    <property type="entry name" value="SH2"/>
    <property type="match status" value="2"/>
</dbReference>
<keyword evidence="5 14" id="KW-0489">Methyltransferase</keyword>
<evidence type="ECO:0000256" key="10">
    <source>
        <dbReference type="ARBA" id="ARBA00023136"/>
    </source>
</evidence>
<evidence type="ECO:0000256" key="8">
    <source>
        <dbReference type="ARBA" id="ARBA00022692"/>
    </source>
</evidence>
<gene>
    <name evidence="17" type="ORF">MENT_LOCUS26306</name>
</gene>
<keyword evidence="9 14" id="KW-1133">Transmembrane helix</keyword>
<dbReference type="Proteomes" id="UP000580250">
    <property type="component" value="Unassembled WGS sequence"/>
</dbReference>
<keyword evidence="6" id="KW-0808">Transferase</keyword>
<accession>A0A6V7VIE9</accession>
<dbReference type="GO" id="GO:0032259">
    <property type="term" value="P:methylation"/>
    <property type="evidence" value="ECO:0007669"/>
    <property type="project" value="UniProtKB-KW"/>
</dbReference>